<organismHost>
    <name type="scientific">Ovis aries</name>
    <name type="common">Sheep</name>
    <dbReference type="NCBI Taxonomy" id="9940"/>
</organismHost>
<comment type="subcellular location">
    <subcellularLocation>
        <location evidence="1">Virion</location>
    </subcellularLocation>
</comment>
<reference evidence="10 11" key="1">
    <citation type="submission" date="2013-06" db="EMBL/GenBank/DDBJ databases">
        <title>Complete genome of orf virus NA1/11 and comparative genomic with other parapoxvirus.</title>
        <authorList>
            <person name="Li W."/>
            <person name="Hao W."/>
            <person name="Ning Z."/>
            <person name="Chi X."/>
            <person name="Tong C."/>
            <person name="Gao F."/>
            <person name="Song D."/>
            <person name="Li M."/>
            <person name="Luo S."/>
        </authorList>
    </citation>
    <scope>NUCLEOTIDE SEQUENCE [LARGE SCALE GENOMIC DNA]</scope>
    <source>
        <strain evidence="10">NA1/11</strain>
    </source>
</reference>
<dbReference type="GO" id="GO:0003700">
    <property type="term" value="F:DNA-binding transcription factor activity"/>
    <property type="evidence" value="ECO:0007669"/>
    <property type="project" value="InterPro"/>
</dbReference>
<proteinExistence type="inferred from homology"/>
<evidence type="ECO:0000256" key="4">
    <source>
        <dbReference type="ARBA" id="ARBA00022472"/>
    </source>
</evidence>
<dbReference type="GO" id="GO:0044423">
    <property type="term" value="C:virion component"/>
    <property type="evidence" value="ECO:0007669"/>
    <property type="project" value="UniProtKB-KW"/>
</dbReference>
<dbReference type="InterPro" id="IPR004974">
    <property type="entry name" value="Pox_Rap94"/>
</dbReference>
<organismHost>
    <name type="scientific">Homo sapiens</name>
    <name type="common">Human</name>
    <dbReference type="NCBI Taxonomy" id="9606"/>
</organismHost>
<keyword evidence="7" id="KW-0804">Transcription</keyword>
<accession>A0A0F6N1X1</accession>
<keyword evidence="5" id="KW-0946">Virion</keyword>
<sequence length="804" mass="92257">MDSRESILASIVPKIRAYMRDPNTATKSYTDFIADNKSIFVVNLYNVDAITEDDIRLLFATMEQNPDADDATLISIFSYIGYKFEKQVRDDATASLSVGERIADDTRHSMYEMFFNTFDMVIRQRRVNVLVHDDATGEAVVVQRTSDLRTAFDDAAEPAVREIPFNMRNMLQYVSKNLDRIRFSKKYLEFAYLCRHIGIPVSRRKLNLRYVFMYELDGARVPIVIRDFLDVKKVFLAVTDKVYPNNFAEEQPAVAEWGRAFVDAMAADARRLLYKYVFLSSRHLCDLFPALLNARDAKFRPASRTALVVREPPGWGEGVRFESPPCEHQIRLAVAMRVDVDYFAKINEFVEEFVYFEDGMAYCRICGMNIPDLNTDASGARAGVVVPATNKSIFLSEPYSYFSHSQRFIFNIVMSFDTIMKTQTWAVKYNINRLILNFLIAINARRQEYERRFAAEIKRGVFFLRLSANLLDVHASATELFQSAKTLNLNFIVALVIVLNSSADFLVSFMASRSAKKTKDASVEVTESTLRLSIATAVHHFLVKTRVCGKEDFDTVMLLTEVYTSIMPEELEAHYRRLVAELHRLNTIGRTTRSRNYLVESYADAGEARAVEFFASQRVGARPMRTPPRARPTVCAEVARPAETPAESPDARAEFQDIMSDSRVLIRVHDTNAYNMKRFEDHIKIEIEKKKIIISLASLFVTNTMKYYYANPAMYVFRFSDPYPFDETLLSAEHVAHKVNGYNMFRRSFFPDSDVFVYFSDSLNRVDLEFAFFLFLAGIVGSVKDWIAESIAAIKELYMINFNN</sequence>
<dbReference type="EMBL" id="KF234407">
    <property type="protein sequence ID" value="AHZ33757.1"/>
    <property type="molecule type" value="Genomic_DNA"/>
</dbReference>
<dbReference type="Proteomes" id="UP000150883">
    <property type="component" value="Segment"/>
</dbReference>
<evidence type="ECO:0000256" key="6">
    <source>
        <dbReference type="ARBA" id="ARBA00023015"/>
    </source>
</evidence>
<organism evidence="10 11">
    <name type="scientific">Orf virus</name>
    <name type="common">ORFV</name>
    <dbReference type="NCBI Taxonomy" id="10258"/>
    <lineage>
        <taxon>Viruses</taxon>
        <taxon>Varidnaviria</taxon>
        <taxon>Bamfordvirae</taxon>
        <taxon>Nucleocytoviricota</taxon>
        <taxon>Pokkesviricetes</taxon>
        <taxon>Chitovirales</taxon>
        <taxon>Poxviridae</taxon>
        <taxon>Chordopoxvirinae</taxon>
        <taxon>Parapoxvirus</taxon>
        <taxon>Parapoxvirus orf</taxon>
    </lineage>
</organism>
<protein>
    <recommendedName>
        <fullName evidence="3">RNA polymerase-associated transcription-specificity factor RAP94</fullName>
    </recommendedName>
    <alternativeName>
        <fullName evidence="8">Protein H4</fullName>
    </alternativeName>
    <alternativeName>
        <fullName evidence="9">RPO-associated protein of 94 kDa</fullName>
    </alternativeName>
</protein>
<evidence type="ECO:0000313" key="10">
    <source>
        <dbReference type="EMBL" id="AHZ33757.1"/>
    </source>
</evidence>
<dbReference type="GO" id="GO:0006353">
    <property type="term" value="P:DNA-templated transcription termination"/>
    <property type="evidence" value="ECO:0007669"/>
    <property type="project" value="UniProtKB-KW"/>
</dbReference>
<evidence type="ECO:0000256" key="5">
    <source>
        <dbReference type="ARBA" id="ARBA00022844"/>
    </source>
</evidence>
<dbReference type="Pfam" id="PF03294">
    <property type="entry name" value="Pox_Rap94"/>
    <property type="match status" value="1"/>
</dbReference>
<keyword evidence="4" id="KW-0806">Transcription termination</keyword>
<keyword evidence="6" id="KW-0805">Transcription regulation</keyword>
<comment type="similarity">
    <text evidence="2">Belongs to the poxviridae protein RAP94 family.</text>
</comment>
<evidence type="ECO:0000256" key="9">
    <source>
        <dbReference type="ARBA" id="ARBA00033422"/>
    </source>
</evidence>
<evidence type="ECO:0000256" key="3">
    <source>
        <dbReference type="ARBA" id="ARBA00019543"/>
    </source>
</evidence>
<evidence type="ECO:0000256" key="1">
    <source>
        <dbReference type="ARBA" id="ARBA00004328"/>
    </source>
</evidence>
<evidence type="ECO:0000313" key="11">
    <source>
        <dbReference type="Proteomes" id="UP000150883"/>
    </source>
</evidence>
<evidence type="ECO:0000256" key="2">
    <source>
        <dbReference type="ARBA" id="ARBA00007680"/>
    </source>
</evidence>
<organismHost>
    <name type="scientific">Capra hircus</name>
    <name type="common">Goat</name>
    <dbReference type="NCBI Taxonomy" id="9925"/>
</organismHost>
<name>A0A0F6N1X1_ORFV</name>
<evidence type="ECO:0000256" key="7">
    <source>
        <dbReference type="ARBA" id="ARBA00023163"/>
    </source>
</evidence>
<evidence type="ECO:0000256" key="8">
    <source>
        <dbReference type="ARBA" id="ARBA00032150"/>
    </source>
</evidence>